<keyword evidence="9" id="KW-1185">Reference proteome</keyword>
<keyword evidence="2" id="KW-0805">Transcription regulation</keyword>
<dbReference type="GO" id="GO:0006352">
    <property type="term" value="P:DNA-templated transcription initiation"/>
    <property type="evidence" value="ECO:0007669"/>
    <property type="project" value="InterPro"/>
</dbReference>
<dbReference type="RefSeq" id="WP_105958879.1">
    <property type="nucleotide sequence ID" value="NZ_PVNS01000006.1"/>
</dbReference>
<dbReference type="InterPro" id="IPR036388">
    <property type="entry name" value="WH-like_DNA-bd_sf"/>
</dbReference>
<dbReference type="InterPro" id="IPR007630">
    <property type="entry name" value="RNA_pol_sigma70_r4"/>
</dbReference>
<comment type="similarity">
    <text evidence="1">Belongs to the sigma-70 factor family. ECF subfamily.</text>
</comment>
<dbReference type="PANTHER" id="PTHR43133">
    <property type="entry name" value="RNA POLYMERASE ECF-TYPE SIGMA FACTO"/>
    <property type="match status" value="1"/>
</dbReference>
<evidence type="ECO:0000259" key="6">
    <source>
        <dbReference type="Pfam" id="PF04542"/>
    </source>
</evidence>
<evidence type="ECO:0000256" key="1">
    <source>
        <dbReference type="ARBA" id="ARBA00010641"/>
    </source>
</evidence>
<dbReference type="OrthoDB" id="306910at2"/>
<dbReference type="Pfam" id="PF04542">
    <property type="entry name" value="Sigma70_r2"/>
    <property type="match status" value="1"/>
</dbReference>
<dbReference type="Proteomes" id="UP000243650">
    <property type="component" value="Unassembled WGS sequence"/>
</dbReference>
<dbReference type="GO" id="GO:0003677">
    <property type="term" value="F:DNA binding"/>
    <property type="evidence" value="ECO:0007669"/>
    <property type="project" value="UniProtKB-KW"/>
</dbReference>
<dbReference type="PANTHER" id="PTHR43133:SF52">
    <property type="entry name" value="ECF RNA POLYMERASE SIGMA FACTOR SIGL"/>
    <property type="match status" value="1"/>
</dbReference>
<feature type="domain" description="RNA polymerase sigma-70 region 2" evidence="6">
    <location>
        <begin position="22"/>
        <end position="88"/>
    </location>
</feature>
<dbReference type="SUPFAM" id="SSF88659">
    <property type="entry name" value="Sigma3 and sigma4 domains of RNA polymerase sigma factors"/>
    <property type="match status" value="1"/>
</dbReference>
<accession>A0A2P6MHQ3</accession>
<dbReference type="EMBL" id="PVNS01000006">
    <property type="protein sequence ID" value="PRO65783.1"/>
    <property type="molecule type" value="Genomic_DNA"/>
</dbReference>
<dbReference type="InterPro" id="IPR039425">
    <property type="entry name" value="RNA_pol_sigma-70-like"/>
</dbReference>
<keyword evidence="3" id="KW-0731">Sigma factor</keyword>
<reference evidence="8 9" key="1">
    <citation type="submission" date="2018-03" db="EMBL/GenBank/DDBJ databases">
        <title>Bacillus urumqiensis sp. nov., a moderately haloalkaliphilic bacterium isolated from a salt lake.</title>
        <authorList>
            <person name="Zhao B."/>
            <person name="Liao Z."/>
        </authorList>
    </citation>
    <scope>NUCLEOTIDE SEQUENCE [LARGE SCALE GENOMIC DNA]</scope>
    <source>
        <strain evidence="8 9">BZ-SZ-XJ18</strain>
    </source>
</reference>
<evidence type="ECO:0000256" key="3">
    <source>
        <dbReference type="ARBA" id="ARBA00023082"/>
    </source>
</evidence>
<proteinExistence type="inferred from homology"/>
<evidence type="ECO:0000313" key="8">
    <source>
        <dbReference type="EMBL" id="PRO65783.1"/>
    </source>
</evidence>
<sequence>MEEQELVRRVQAGDEDAVTELHARYVDAVFRYLVAQTSSYHDSEELLQDVFYRAAVKLDTYNGRAALKTWLFKIARNAVIDYYRRTDKEKNVVLAADPRPEDAGRTEENAETVVMRGLHMEDVERCMEQMTEDHRQVLHLRFVEDLSLKETAAILGRTTLSVKALQWRARQKLKECIGTEVMPGDTE</sequence>
<keyword evidence="5" id="KW-0804">Transcription</keyword>
<name>A0A2P6MHQ3_ALKUR</name>
<dbReference type="InterPro" id="IPR013324">
    <property type="entry name" value="RNA_pol_sigma_r3/r4-like"/>
</dbReference>
<dbReference type="AlphaFoldDB" id="A0A2P6MHQ3"/>
<dbReference type="Gene3D" id="1.10.1740.10">
    <property type="match status" value="1"/>
</dbReference>
<organism evidence="8 9">
    <name type="scientific">Alkalicoccus urumqiensis</name>
    <name type="common">Bacillus urumqiensis</name>
    <dbReference type="NCBI Taxonomy" id="1548213"/>
    <lineage>
        <taxon>Bacteria</taxon>
        <taxon>Bacillati</taxon>
        <taxon>Bacillota</taxon>
        <taxon>Bacilli</taxon>
        <taxon>Bacillales</taxon>
        <taxon>Bacillaceae</taxon>
        <taxon>Alkalicoccus</taxon>
    </lineage>
</organism>
<protein>
    <submittedName>
        <fullName evidence="8">RNA polymerase sigma factor</fullName>
    </submittedName>
</protein>
<comment type="caution">
    <text evidence="8">The sequence shown here is derived from an EMBL/GenBank/DDBJ whole genome shotgun (WGS) entry which is preliminary data.</text>
</comment>
<dbReference type="Gene3D" id="1.10.10.10">
    <property type="entry name" value="Winged helix-like DNA-binding domain superfamily/Winged helix DNA-binding domain"/>
    <property type="match status" value="1"/>
</dbReference>
<evidence type="ECO:0000259" key="7">
    <source>
        <dbReference type="Pfam" id="PF04545"/>
    </source>
</evidence>
<dbReference type="InterPro" id="IPR013325">
    <property type="entry name" value="RNA_pol_sigma_r2"/>
</dbReference>
<evidence type="ECO:0000256" key="5">
    <source>
        <dbReference type="ARBA" id="ARBA00023163"/>
    </source>
</evidence>
<dbReference type="CDD" id="cd06171">
    <property type="entry name" value="Sigma70_r4"/>
    <property type="match status" value="1"/>
</dbReference>
<dbReference type="InterPro" id="IPR014284">
    <property type="entry name" value="RNA_pol_sigma-70_dom"/>
</dbReference>
<dbReference type="GO" id="GO:0016987">
    <property type="term" value="F:sigma factor activity"/>
    <property type="evidence" value="ECO:0007669"/>
    <property type="project" value="UniProtKB-KW"/>
</dbReference>
<evidence type="ECO:0000256" key="2">
    <source>
        <dbReference type="ARBA" id="ARBA00023015"/>
    </source>
</evidence>
<evidence type="ECO:0000256" key="4">
    <source>
        <dbReference type="ARBA" id="ARBA00023125"/>
    </source>
</evidence>
<keyword evidence="4" id="KW-0238">DNA-binding</keyword>
<dbReference type="SUPFAM" id="SSF88946">
    <property type="entry name" value="Sigma2 domain of RNA polymerase sigma factors"/>
    <property type="match status" value="1"/>
</dbReference>
<dbReference type="Pfam" id="PF04545">
    <property type="entry name" value="Sigma70_r4"/>
    <property type="match status" value="1"/>
</dbReference>
<dbReference type="NCBIfam" id="TIGR02937">
    <property type="entry name" value="sigma70-ECF"/>
    <property type="match status" value="1"/>
</dbReference>
<evidence type="ECO:0000313" key="9">
    <source>
        <dbReference type="Proteomes" id="UP000243650"/>
    </source>
</evidence>
<feature type="domain" description="RNA polymerase sigma-70 region 4" evidence="7">
    <location>
        <begin position="126"/>
        <end position="175"/>
    </location>
</feature>
<dbReference type="InterPro" id="IPR007627">
    <property type="entry name" value="RNA_pol_sigma70_r2"/>
</dbReference>
<gene>
    <name evidence="8" type="ORF">C6I21_07755</name>
</gene>